<accession>A0A850ENX3</accession>
<evidence type="ECO:0000256" key="5">
    <source>
        <dbReference type="ARBA" id="ARBA00023124"/>
    </source>
</evidence>
<dbReference type="GO" id="GO:0006508">
    <property type="term" value="P:proteolysis"/>
    <property type="evidence" value="ECO:0007669"/>
    <property type="project" value="UniProtKB-KW"/>
</dbReference>
<keyword evidence="10" id="KW-1185">Reference proteome</keyword>
<dbReference type="Pfam" id="PF02586">
    <property type="entry name" value="SRAP"/>
    <property type="match status" value="1"/>
</dbReference>
<dbReference type="Proteomes" id="UP000564806">
    <property type="component" value="Unassembled WGS sequence"/>
</dbReference>
<evidence type="ECO:0000313" key="9">
    <source>
        <dbReference type="EMBL" id="NUU62828.1"/>
    </source>
</evidence>
<dbReference type="Gene3D" id="3.90.1680.10">
    <property type="entry name" value="SOS response associated peptidase-like"/>
    <property type="match status" value="1"/>
</dbReference>
<evidence type="ECO:0000313" key="10">
    <source>
        <dbReference type="Proteomes" id="UP000564806"/>
    </source>
</evidence>
<protein>
    <recommendedName>
        <fullName evidence="8">Abasic site processing protein</fullName>
        <ecNumber evidence="8">3.4.-.-</ecNumber>
    </recommendedName>
</protein>
<evidence type="ECO:0000256" key="2">
    <source>
        <dbReference type="ARBA" id="ARBA00022670"/>
    </source>
</evidence>
<dbReference type="PANTHER" id="PTHR13604">
    <property type="entry name" value="DC12-RELATED"/>
    <property type="match status" value="1"/>
</dbReference>
<dbReference type="EC" id="3.4.-.-" evidence="8"/>
<comment type="similarity">
    <text evidence="1 8">Belongs to the SOS response-associated peptidase family.</text>
</comment>
<name>A0A850ENX3_9BACL</name>
<evidence type="ECO:0000256" key="8">
    <source>
        <dbReference type="RuleBase" id="RU364100"/>
    </source>
</evidence>
<evidence type="ECO:0000256" key="3">
    <source>
        <dbReference type="ARBA" id="ARBA00022763"/>
    </source>
</evidence>
<dbReference type="PANTHER" id="PTHR13604:SF0">
    <property type="entry name" value="ABASIC SITE PROCESSING PROTEIN HMCES"/>
    <property type="match status" value="1"/>
</dbReference>
<dbReference type="InterPro" id="IPR003738">
    <property type="entry name" value="SRAP"/>
</dbReference>
<dbReference type="GO" id="GO:0003697">
    <property type="term" value="F:single-stranded DNA binding"/>
    <property type="evidence" value="ECO:0007669"/>
    <property type="project" value="InterPro"/>
</dbReference>
<dbReference type="SUPFAM" id="SSF143081">
    <property type="entry name" value="BB1717-like"/>
    <property type="match status" value="1"/>
</dbReference>
<evidence type="ECO:0000256" key="7">
    <source>
        <dbReference type="ARBA" id="ARBA00023239"/>
    </source>
</evidence>
<dbReference type="AlphaFoldDB" id="A0A850ENX3"/>
<reference evidence="9" key="1">
    <citation type="submission" date="2020-06" db="EMBL/GenBank/DDBJ databases">
        <title>Paenibacillus sp. nov., isolated from soil.</title>
        <authorList>
            <person name="Seo Y.L."/>
        </authorList>
    </citation>
    <scope>NUCLEOTIDE SEQUENCE [LARGE SCALE GENOMIC DNA]</scope>
    <source>
        <strain evidence="9">JW14</strain>
    </source>
</reference>
<keyword evidence="3" id="KW-0227">DNA damage</keyword>
<keyword evidence="7" id="KW-0456">Lyase</keyword>
<dbReference type="GO" id="GO:0008233">
    <property type="term" value="F:peptidase activity"/>
    <property type="evidence" value="ECO:0007669"/>
    <property type="project" value="UniProtKB-KW"/>
</dbReference>
<dbReference type="RefSeq" id="WP_175373272.1">
    <property type="nucleotide sequence ID" value="NZ_JABWCS010000216.1"/>
</dbReference>
<keyword evidence="5" id="KW-0190">Covalent protein-DNA linkage</keyword>
<evidence type="ECO:0000256" key="1">
    <source>
        <dbReference type="ARBA" id="ARBA00008136"/>
    </source>
</evidence>
<organism evidence="9 10">
    <name type="scientific">Paenibacillus agri</name>
    <dbReference type="NCBI Taxonomy" id="2744309"/>
    <lineage>
        <taxon>Bacteria</taxon>
        <taxon>Bacillati</taxon>
        <taxon>Bacillota</taxon>
        <taxon>Bacilli</taxon>
        <taxon>Bacillales</taxon>
        <taxon>Paenibacillaceae</taxon>
        <taxon>Paenibacillus</taxon>
    </lineage>
</organism>
<gene>
    <name evidence="9" type="ORF">HPT30_20995</name>
</gene>
<dbReference type="InterPro" id="IPR036590">
    <property type="entry name" value="SRAP-like"/>
</dbReference>
<dbReference type="GO" id="GO:0016829">
    <property type="term" value="F:lyase activity"/>
    <property type="evidence" value="ECO:0007669"/>
    <property type="project" value="UniProtKB-KW"/>
</dbReference>
<sequence>MCGRYTITVSIEELMLRYLTNDASILHYAPRYNAAPMQHIPAVIHTGTGNRIGELRWGLVPSWAQDDKIGSKMINARGESLLEKASFKKLVASRRCLIPADGYYDWKQVDGRKQPMRIGMSDGSIFSMAALYDIWMDPKGQKLATCTIITTTPNTLMAEIHDRMPVILRPEDESDWLGRDNHDVQNLLKLLKPYESAKMRAYPVDPAVGNVKNDYPELLKEAAE</sequence>
<dbReference type="GO" id="GO:0106300">
    <property type="term" value="P:protein-DNA covalent cross-linking repair"/>
    <property type="evidence" value="ECO:0007669"/>
    <property type="project" value="InterPro"/>
</dbReference>
<comment type="caution">
    <text evidence="9">The sequence shown here is derived from an EMBL/GenBank/DDBJ whole genome shotgun (WGS) entry which is preliminary data.</text>
</comment>
<keyword evidence="2 8" id="KW-0645">Protease</keyword>
<evidence type="ECO:0000256" key="6">
    <source>
        <dbReference type="ARBA" id="ARBA00023125"/>
    </source>
</evidence>
<keyword evidence="6" id="KW-0238">DNA-binding</keyword>
<dbReference type="EMBL" id="JABWCS010000216">
    <property type="protein sequence ID" value="NUU62828.1"/>
    <property type="molecule type" value="Genomic_DNA"/>
</dbReference>
<proteinExistence type="inferred from homology"/>
<evidence type="ECO:0000256" key="4">
    <source>
        <dbReference type="ARBA" id="ARBA00022801"/>
    </source>
</evidence>
<keyword evidence="4 8" id="KW-0378">Hydrolase</keyword>